<evidence type="ECO:0000313" key="2">
    <source>
        <dbReference type="EMBL" id="GBP45262.1"/>
    </source>
</evidence>
<sequence>MDKDTTRAAVARASFDLIYTIQHAAVRTGGESEGPCTWTDAPTSRSGTAPSRLPVQENGSLRVSRINGHSATLYYISIPINGPCTIICDRTAKRRMRALHATLALHPLEGRRKSNGST</sequence>
<evidence type="ECO:0000313" key="3">
    <source>
        <dbReference type="Proteomes" id="UP000299102"/>
    </source>
</evidence>
<feature type="region of interest" description="Disordered" evidence="1">
    <location>
        <begin position="29"/>
        <end position="55"/>
    </location>
</feature>
<keyword evidence="3" id="KW-1185">Reference proteome</keyword>
<protein>
    <submittedName>
        <fullName evidence="2">Uncharacterized protein</fullName>
    </submittedName>
</protein>
<reference evidence="2 3" key="1">
    <citation type="journal article" date="2019" name="Commun. Biol.">
        <title>The bagworm genome reveals a unique fibroin gene that provides high tensile strength.</title>
        <authorList>
            <person name="Kono N."/>
            <person name="Nakamura H."/>
            <person name="Ohtoshi R."/>
            <person name="Tomita M."/>
            <person name="Numata K."/>
            <person name="Arakawa K."/>
        </authorList>
    </citation>
    <scope>NUCLEOTIDE SEQUENCE [LARGE SCALE GENOMIC DNA]</scope>
</reference>
<organism evidence="2 3">
    <name type="scientific">Eumeta variegata</name>
    <name type="common">Bagworm moth</name>
    <name type="synonym">Eumeta japonica</name>
    <dbReference type="NCBI Taxonomy" id="151549"/>
    <lineage>
        <taxon>Eukaryota</taxon>
        <taxon>Metazoa</taxon>
        <taxon>Ecdysozoa</taxon>
        <taxon>Arthropoda</taxon>
        <taxon>Hexapoda</taxon>
        <taxon>Insecta</taxon>
        <taxon>Pterygota</taxon>
        <taxon>Neoptera</taxon>
        <taxon>Endopterygota</taxon>
        <taxon>Lepidoptera</taxon>
        <taxon>Glossata</taxon>
        <taxon>Ditrysia</taxon>
        <taxon>Tineoidea</taxon>
        <taxon>Psychidae</taxon>
        <taxon>Oiketicinae</taxon>
        <taxon>Eumeta</taxon>
    </lineage>
</organism>
<evidence type="ECO:0000256" key="1">
    <source>
        <dbReference type="SAM" id="MobiDB-lite"/>
    </source>
</evidence>
<feature type="compositionally biased region" description="Polar residues" evidence="1">
    <location>
        <begin position="40"/>
        <end position="49"/>
    </location>
</feature>
<comment type="caution">
    <text evidence="2">The sequence shown here is derived from an EMBL/GenBank/DDBJ whole genome shotgun (WGS) entry which is preliminary data.</text>
</comment>
<dbReference type="Proteomes" id="UP000299102">
    <property type="component" value="Unassembled WGS sequence"/>
</dbReference>
<name>A0A4C1W3Z3_EUMVA</name>
<proteinExistence type="predicted"/>
<accession>A0A4C1W3Z3</accession>
<dbReference type="AlphaFoldDB" id="A0A4C1W3Z3"/>
<dbReference type="EMBL" id="BGZK01000467">
    <property type="protein sequence ID" value="GBP45262.1"/>
    <property type="molecule type" value="Genomic_DNA"/>
</dbReference>
<gene>
    <name evidence="2" type="ORF">EVAR_29010_1</name>
</gene>